<dbReference type="InterPro" id="IPR035994">
    <property type="entry name" value="Nucleoside_phosphorylase_sf"/>
</dbReference>
<evidence type="ECO:0000313" key="2">
    <source>
        <dbReference type="Proteomes" id="UP000044602"/>
    </source>
</evidence>
<evidence type="ECO:0000313" key="1">
    <source>
        <dbReference type="EMBL" id="CRK40193.1"/>
    </source>
</evidence>
<name>A0A0G4N142_VERLO</name>
<dbReference type="STRING" id="100787.A0A0G4N142"/>
<dbReference type="AlphaFoldDB" id="A0A0G4N142"/>
<dbReference type="PANTHER" id="PTHR46082:SF11">
    <property type="entry name" value="AAA+ ATPASE DOMAIN-CONTAINING PROTEIN-RELATED"/>
    <property type="match status" value="1"/>
</dbReference>
<dbReference type="GO" id="GO:0009116">
    <property type="term" value="P:nucleoside metabolic process"/>
    <property type="evidence" value="ECO:0007669"/>
    <property type="project" value="InterPro"/>
</dbReference>
<sequence>MPERLHSGVIQYDLGKDTDEGLYRKGFLYAPLPLLRSAVETMRTYHLLNDTKINDASCDRTKAVERPPQQPEGAVIHYGLTTSGDGILKSATKRVEAVSRLGDVLYFEMEAVGLMSELSYMTSVACQTTSIFTRMMSGTISPPGQLLCVIRHCYPISVPKSIPTYLPTP</sequence>
<proteinExistence type="predicted"/>
<accession>A0A0G4N142</accession>
<dbReference type="GO" id="GO:0003824">
    <property type="term" value="F:catalytic activity"/>
    <property type="evidence" value="ECO:0007669"/>
    <property type="project" value="InterPro"/>
</dbReference>
<protein>
    <submittedName>
        <fullName evidence="1">Uncharacterized protein</fullName>
    </submittedName>
</protein>
<keyword evidence="2" id="KW-1185">Reference proteome</keyword>
<organism evidence="1 2">
    <name type="scientific">Verticillium longisporum</name>
    <name type="common">Verticillium dahliae var. longisporum</name>
    <dbReference type="NCBI Taxonomy" id="100787"/>
    <lineage>
        <taxon>Eukaryota</taxon>
        <taxon>Fungi</taxon>
        <taxon>Dikarya</taxon>
        <taxon>Ascomycota</taxon>
        <taxon>Pezizomycotina</taxon>
        <taxon>Sordariomycetes</taxon>
        <taxon>Hypocreomycetidae</taxon>
        <taxon>Glomerellales</taxon>
        <taxon>Plectosphaerellaceae</taxon>
        <taxon>Verticillium</taxon>
    </lineage>
</organism>
<dbReference type="Gene3D" id="3.40.50.1580">
    <property type="entry name" value="Nucleoside phosphorylase domain"/>
    <property type="match status" value="1"/>
</dbReference>
<dbReference type="SUPFAM" id="SSF53167">
    <property type="entry name" value="Purine and uridine phosphorylases"/>
    <property type="match status" value="1"/>
</dbReference>
<dbReference type="InterPro" id="IPR053137">
    <property type="entry name" value="NLR-like"/>
</dbReference>
<dbReference type="Proteomes" id="UP000044602">
    <property type="component" value="Unassembled WGS sequence"/>
</dbReference>
<dbReference type="PANTHER" id="PTHR46082">
    <property type="entry name" value="ATP/GTP-BINDING PROTEIN-RELATED"/>
    <property type="match status" value="1"/>
</dbReference>
<reference evidence="1 2" key="1">
    <citation type="submission" date="2015-05" db="EMBL/GenBank/DDBJ databases">
        <authorList>
            <person name="Wang D.B."/>
            <person name="Wang M."/>
        </authorList>
    </citation>
    <scope>NUCLEOTIDE SEQUENCE [LARGE SCALE GENOMIC DNA]</scope>
    <source>
        <strain evidence="1">VL1</strain>
    </source>
</reference>
<dbReference type="EMBL" id="CVQH01026194">
    <property type="protein sequence ID" value="CRK40193.1"/>
    <property type="molecule type" value="Genomic_DNA"/>
</dbReference>
<gene>
    <name evidence="1" type="ORF">BN1708_008129</name>
</gene>